<sequence>MLDNFNDVKLQSESRPTQLLHAIIFSEMIPAMGYGGRTHRSNGERVTIEPVPASYGTELAQLMPKTNSWVKIELDGVKSARCRAAMVFRPP</sequence>
<reference evidence="1 2" key="1">
    <citation type="journal article" date="2014" name="PLoS ONE">
        <title>Global Analysis of Gene Expression Profiles in Physic Nut (Jatropha curcas L.) Seedlings Exposed to Salt Stress.</title>
        <authorList>
            <person name="Zhang L."/>
            <person name="Zhang C."/>
            <person name="Wu P."/>
            <person name="Chen Y."/>
            <person name="Li M."/>
            <person name="Jiang H."/>
            <person name="Wu G."/>
        </authorList>
    </citation>
    <scope>NUCLEOTIDE SEQUENCE [LARGE SCALE GENOMIC DNA]</scope>
    <source>
        <strain evidence="2">cv. GZQX0401</strain>
        <tissue evidence="1">Young leaves</tissue>
    </source>
</reference>
<proteinExistence type="predicted"/>
<gene>
    <name evidence="1" type="ORF">JCGZ_01165</name>
</gene>
<name>A0A067JSU8_JATCU</name>
<accession>A0A067JSU8</accession>
<dbReference type="Proteomes" id="UP000027138">
    <property type="component" value="Unassembled WGS sequence"/>
</dbReference>
<keyword evidence="2" id="KW-1185">Reference proteome</keyword>
<evidence type="ECO:0000313" key="1">
    <source>
        <dbReference type="EMBL" id="KDP23070.1"/>
    </source>
</evidence>
<dbReference type="EMBL" id="KK915287">
    <property type="protein sequence ID" value="KDP23070.1"/>
    <property type="molecule type" value="Genomic_DNA"/>
</dbReference>
<organism evidence="1 2">
    <name type="scientific">Jatropha curcas</name>
    <name type="common">Barbados nut</name>
    <dbReference type="NCBI Taxonomy" id="180498"/>
    <lineage>
        <taxon>Eukaryota</taxon>
        <taxon>Viridiplantae</taxon>
        <taxon>Streptophyta</taxon>
        <taxon>Embryophyta</taxon>
        <taxon>Tracheophyta</taxon>
        <taxon>Spermatophyta</taxon>
        <taxon>Magnoliopsida</taxon>
        <taxon>eudicotyledons</taxon>
        <taxon>Gunneridae</taxon>
        <taxon>Pentapetalae</taxon>
        <taxon>rosids</taxon>
        <taxon>fabids</taxon>
        <taxon>Malpighiales</taxon>
        <taxon>Euphorbiaceae</taxon>
        <taxon>Crotonoideae</taxon>
        <taxon>Jatropheae</taxon>
        <taxon>Jatropha</taxon>
    </lineage>
</organism>
<dbReference type="AlphaFoldDB" id="A0A067JSU8"/>
<evidence type="ECO:0000313" key="2">
    <source>
        <dbReference type="Proteomes" id="UP000027138"/>
    </source>
</evidence>
<protein>
    <submittedName>
        <fullName evidence="1">Uncharacterized protein</fullName>
    </submittedName>
</protein>